<proteinExistence type="predicted"/>
<accession>A0A556VBY9</accession>
<feature type="region of interest" description="Disordered" evidence="1">
    <location>
        <begin position="36"/>
        <end position="57"/>
    </location>
</feature>
<sequence length="57" mass="6129">MPADLDGERLAEQRFSARRVIGEALNDPAVDIRYGAEGQDRGRGPEATALASADICR</sequence>
<name>A0A556VBY9_BAGYA</name>
<reference evidence="2 3" key="1">
    <citation type="journal article" date="2019" name="Genome Biol. Evol.">
        <title>Whole-Genome Sequencing of the Giant Devil Catfish, Bagarius yarrelli.</title>
        <authorList>
            <person name="Jiang W."/>
            <person name="Lv Y."/>
            <person name="Cheng L."/>
            <person name="Yang K."/>
            <person name="Chao B."/>
            <person name="Wang X."/>
            <person name="Li Y."/>
            <person name="Pan X."/>
            <person name="You X."/>
            <person name="Zhang Y."/>
            <person name="Yang J."/>
            <person name="Li J."/>
            <person name="Zhang X."/>
            <person name="Liu S."/>
            <person name="Sun C."/>
            <person name="Yang J."/>
            <person name="Shi Q."/>
        </authorList>
    </citation>
    <scope>NUCLEOTIDE SEQUENCE [LARGE SCALE GENOMIC DNA]</scope>
    <source>
        <strain evidence="2">JWS20170419001</strain>
        <tissue evidence="2">Muscle</tissue>
    </source>
</reference>
<evidence type="ECO:0000256" key="1">
    <source>
        <dbReference type="SAM" id="MobiDB-lite"/>
    </source>
</evidence>
<protein>
    <submittedName>
        <fullName evidence="2">Uncharacterized protein</fullName>
    </submittedName>
</protein>
<dbReference type="AlphaFoldDB" id="A0A556VBY9"/>
<gene>
    <name evidence="2" type="ORF">Baya_15525</name>
</gene>
<organism evidence="2 3">
    <name type="scientific">Bagarius yarrelli</name>
    <name type="common">Goonch</name>
    <name type="synonym">Bagrus yarrelli</name>
    <dbReference type="NCBI Taxonomy" id="175774"/>
    <lineage>
        <taxon>Eukaryota</taxon>
        <taxon>Metazoa</taxon>
        <taxon>Chordata</taxon>
        <taxon>Craniata</taxon>
        <taxon>Vertebrata</taxon>
        <taxon>Euteleostomi</taxon>
        <taxon>Actinopterygii</taxon>
        <taxon>Neopterygii</taxon>
        <taxon>Teleostei</taxon>
        <taxon>Ostariophysi</taxon>
        <taxon>Siluriformes</taxon>
        <taxon>Sisoridae</taxon>
        <taxon>Sisorinae</taxon>
        <taxon>Bagarius</taxon>
    </lineage>
</organism>
<dbReference type="Proteomes" id="UP000319801">
    <property type="component" value="Unassembled WGS sequence"/>
</dbReference>
<keyword evidence="3" id="KW-1185">Reference proteome</keyword>
<evidence type="ECO:0000313" key="3">
    <source>
        <dbReference type="Proteomes" id="UP000319801"/>
    </source>
</evidence>
<dbReference type="EMBL" id="VCAZ01000221">
    <property type="protein sequence ID" value="TTJ38828.1"/>
    <property type="molecule type" value="Genomic_DNA"/>
</dbReference>
<comment type="caution">
    <text evidence="2">The sequence shown here is derived from an EMBL/GenBank/DDBJ whole genome shotgun (WGS) entry which is preliminary data.</text>
</comment>
<evidence type="ECO:0000313" key="2">
    <source>
        <dbReference type="EMBL" id="TTJ38828.1"/>
    </source>
</evidence>